<accession>A0ABT7UZ84</accession>
<proteinExistence type="predicted"/>
<keyword evidence="2" id="KW-1185">Reference proteome</keyword>
<organism evidence="1 2">
    <name type="scientific">Limosilactobacillus pontis</name>
    <dbReference type="NCBI Taxonomy" id="35787"/>
    <lineage>
        <taxon>Bacteria</taxon>
        <taxon>Bacillati</taxon>
        <taxon>Bacillota</taxon>
        <taxon>Bacilli</taxon>
        <taxon>Lactobacillales</taxon>
        <taxon>Lactobacillaceae</taxon>
        <taxon>Limosilactobacillus</taxon>
    </lineage>
</organism>
<reference evidence="2" key="1">
    <citation type="submission" date="2023-06" db="EMBL/GenBank/DDBJ databases">
        <title>Identification and characterization of horizontal gene transfer across gut microbiota members of farm animals based on homology search.</title>
        <authorList>
            <person name="Zeman M."/>
            <person name="Kubasova T."/>
            <person name="Jahodarova E."/>
            <person name="Nykrynova M."/>
            <person name="Rychlik I."/>
        </authorList>
    </citation>
    <scope>NUCLEOTIDE SEQUENCE [LARGE SCALE GENOMIC DNA]</scope>
    <source>
        <strain evidence="2">161_Gplus</strain>
    </source>
</reference>
<evidence type="ECO:0000313" key="1">
    <source>
        <dbReference type="EMBL" id="MDM8267014.1"/>
    </source>
</evidence>
<dbReference type="RefSeq" id="WP_289586421.1">
    <property type="nucleotide sequence ID" value="NZ_JAUDDW010000032.1"/>
</dbReference>
<protein>
    <submittedName>
        <fullName evidence="1">Uncharacterized protein</fullName>
    </submittedName>
</protein>
<sequence length="104" mass="12175">MKLSKLPNEVFTFTLKNDFNMTGFLLEAKPDEAFEAKRVGKTEFIRTNTSSNIKLKDNIELNEDDVSRLIEAGRKVLIYYKLEKKLDAYNFDDEFKLLNVVVKY</sequence>
<gene>
    <name evidence="1" type="ORF">QUW44_07615</name>
</gene>
<comment type="caution">
    <text evidence="1">The sequence shown here is derived from an EMBL/GenBank/DDBJ whole genome shotgun (WGS) entry which is preliminary data.</text>
</comment>
<evidence type="ECO:0000313" key="2">
    <source>
        <dbReference type="Proteomes" id="UP001529343"/>
    </source>
</evidence>
<dbReference type="Proteomes" id="UP001529343">
    <property type="component" value="Unassembled WGS sequence"/>
</dbReference>
<name>A0ABT7UZ84_9LACO</name>
<dbReference type="EMBL" id="JAUDDW010000032">
    <property type="protein sequence ID" value="MDM8267014.1"/>
    <property type="molecule type" value="Genomic_DNA"/>
</dbReference>